<keyword evidence="12" id="KW-0326">Glycosidase</keyword>
<evidence type="ECO:0000256" key="6">
    <source>
        <dbReference type="ARBA" id="ARBA00022723"/>
    </source>
</evidence>
<dbReference type="SUPFAM" id="SSF56784">
    <property type="entry name" value="HAD-like"/>
    <property type="match status" value="1"/>
</dbReference>
<dbReference type="GO" id="GO:0034039">
    <property type="term" value="F:8-oxo-7,8-dihydroguanine DNA N-glycosylase activity"/>
    <property type="evidence" value="ECO:0007669"/>
    <property type="project" value="TreeGrafter"/>
</dbReference>
<dbReference type="OrthoDB" id="10248838at2759"/>
<keyword evidence="9" id="KW-0408">Iron</keyword>
<dbReference type="SMART" id="SM00478">
    <property type="entry name" value="ENDO3c"/>
    <property type="match status" value="1"/>
</dbReference>
<protein>
    <recommendedName>
        <fullName evidence="5">Adenine DNA glycosylase</fullName>
        <ecNumber evidence="4">3.2.2.31</ecNumber>
    </recommendedName>
</protein>
<dbReference type="InterPro" id="IPR044298">
    <property type="entry name" value="MIG/MutY"/>
</dbReference>
<feature type="region of interest" description="Disordered" evidence="13">
    <location>
        <begin position="569"/>
        <end position="593"/>
    </location>
</feature>
<dbReference type="NCBIfam" id="TIGR00099">
    <property type="entry name" value="Cof-subfamily"/>
    <property type="match status" value="1"/>
</dbReference>
<dbReference type="InterPro" id="IPR036412">
    <property type="entry name" value="HAD-like_sf"/>
</dbReference>
<keyword evidence="16" id="KW-1185">Reference proteome</keyword>
<dbReference type="CDD" id="cd00056">
    <property type="entry name" value="ENDO3c"/>
    <property type="match status" value="1"/>
</dbReference>
<dbReference type="GO" id="GO:0006284">
    <property type="term" value="P:base-excision repair"/>
    <property type="evidence" value="ECO:0007669"/>
    <property type="project" value="InterPro"/>
</dbReference>
<evidence type="ECO:0000256" key="13">
    <source>
        <dbReference type="SAM" id="MobiDB-lite"/>
    </source>
</evidence>
<dbReference type="GO" id="GO:0051536">
    <property type="term" value="F:iron-sulfur cluster binding"/>
    <property type="evidence" value="ECO:0007669"/>
    <property type="project" value="UniProtKB-KW"/>
</dbReference>
<keyword evidence="7" id="KW-0227">DNA damage</keyword>
<organism evidence="15 16">
    <name type="scientific">Triparma columacea</name>
    <dbReference type="NCBI Taxonomy" id="722753"/>
    <lineage>
        <taxon>Eukaryota</taxon>
        <taxon>Sar</taxon>
        <taxon>Stramenopiles</taxon>
        <taxon>Ochrophyta</taxon>
        <taxon>Bolidophyceae</taxon>
        <taxon>Parmales</taxon>
        <taxon>Triparmaceae</taxon>
        <taxon>Triparma</taxon>
    </lineage>
</organism>
<keyword evidence="10" id="KW-0411">Iron-sulfur</keyword>
<dbReference type="SFLD" id="SFLDG01140">
    <property type="entry name" value="C2.B:_Phosphomannomutase_and_P"/>
    <property type="match status" value="1"/>
</dbReference>
<keyword evidence="11" id="KW-0234">DNA repair</keyword>
<dbReference type="EC" id="3.2.2.31" evidence="4"/>
<dbReference type="PROSITE" id="PS01229">
    <property type="entry name" value="COF_2"/>
    <property type="match status" value="1"/>
</dbReference>
<dbReference type="InterPro" id="IPR000445">
    <property type="entry name" value="HhH_motif"/>
</dbReference>
<evidence type="ECO:0000256" key="9">
    <source>
        <dbReference type="ARBA" id="ARBA00023004"/>
    </source>
</evidence>
<comment type="caution">
    <text evidence="15">The sequence shown here is derived from an EMBL/GenBank/DDBJ whole genome shotgun (WGS) entry which is preliminary data.</text>
</comment>
<evidence type="ECO:0000256" key="12">
    <source>
        <dbReference type="ARBA" id="ARBA00023295"/>
    </source>
</evidence>
<dbReference type="GO" id="GO:0032357">
    <property type="term" value="F:oxidized purine DNA binding"/>
    <property type="evidence" value="ECO:0007669"/>
    <property type="project" value="TreeGrafter"/>
</dbReference>
<dbReference type="GO" id="GO:0046872">
    <property type="term" value="F:metal ion binding"/>
    <property type="evidence" value="ECO:0007669"/>
    <property type="project" value="UniProtKB-KW"/>
</dbReference>
<dbReference type="EMBL" id="BRYA01000678">
    <property type="protein sequence ID" value="GMI29184.1"/>
    <property type="molecule type" value="Genomic_DNA"/>
</dbReference>
<dbReference type="GO" id="GO:0006298">
    <property type="term" value="P:mismatch repair"/>
    <property type="evidence" value="ECO:0007669"/>
    <property type="project" value="TreeGrafter"/>
</dbReference>
<dbReference type="AlphaFoldDB" id="A0A9W7FZE6"/>
<evidence type="ECO:0000256" key="1">
    <source>
        <dbReference type="ARBA" id="ARBA00000843"/>
    </source>
</evidence>
<dbReference type="Gene3D" id="1.10.1670.10">
    <property type="entry name" value="Helix-hairpin-Helix base-excision DNA repair enzymes (C-terminal)"/>
    <property type="match status" value="1"/>
</dbReference>
<evidence type="ECO:0000256" key="3">
    <source>
        <dbReference type="ARBA" id="ARBA00008343"/>
    </source>
</evidence>
<dbReference type="SUPFAM" id="SSF55811">
    <property type="entry name" value="Nudix"/>
    <property type="match status" value="1"/>
</dbReference>
<feature type="domain" description="HhH-GPD" evidence="14">
    <location>
        <begin position="133"/>
        <end position="295"/>
    </location>
</feature>
<evidence type="ECO:0000256" key="2">
    <source>
        <dbReference type="ARBA" id="ARBA00001966"/>
    </source>
</evidence>
<comment type="catalytic activity">
    <reaction evidence="1">
        <text>Hydrolyzes free adenine bases from 7,8-dihydro-8-oxoguanine:adenine mismatched double-stranded DNA, leaving an apurinic site.</text>
        <dbReference type="EC" id="3.2.2.31"/>
    </reaction>
</comment>
<keyword evidence="8" id="KW-0378">Hydrolase</keyword>
<evidence type="ECO:0000313" key="15">
    <source>
        <dbReference type="EMBL" id="GMI29184.1"/>
    </source>
</evidence>
<evidence type="ECO:0000256" key="8">
    <source>
        <dbReference type="ARBA" id="ARBA00022801"/>
    </source>
</evidence>
<comment type="cofactor">
    <cofactor evidence="2">
        <name>[4Fe-4S] cluster</name>
        <dbReference type="ChEBI" id="CHEBI:49883"/>
    </cofactor>
</comment>
<evidence type="ECO:0000256" key="4">
    <source>
        <dbReference type="ARBA" id="ARBA00012045"/>
    </source>
</evidence>
<evidence type="ECO:0000256" key="10">
    <source>
        <dbReference type="ARBA" id="ARBA00023014"/>
    </source>
</evidence>
<dbReference type="InterPro" id="IPR023170">
    <property type="entry name" value="HhH_base_excis_C"/>
</dbReference>
<dbReference type="Gene3D" id="3.40.50.1000">
    <property type="entry name" value="HAD superfamily/HAD-like"/>
    <property type="match status" value="1"/>
</dbReference>
<evidence type="ECO:0000256" key="5">
    <source>
        <dbReference type="ARBA" id="ARBA00022023"/>
    </source>
</evidence>
<dbReference type="Gene3D" id="3.30.1240.10">
    <property type="match status" value="1"/>
</dbReference>
<dbReference type="GO" id="GO:0035485">
    <property type="term" value="F:adenine/guanine mispair binding"/>
    <property type="evidence" value="ECO:0007669"/>
    <property type="project" value="TreeGrafter"/>
</dbReference>
<gene>
    <name evidence="15" type="ORF">TrCOL_g13643</name>
</gene>
<dbReference type="Pfam" id="PF08282">
    <property type="entry name" value="Hydrolase_3"/>
    <property type="match status" value="1"/>
</dbReference>
<dbReference type="SFLD" id="SFLDS00003">
    <property type="entry name" value="Haloacid_Dehalogenase"/>
    <property type="match status" value="1"/>
</dbReference>
<dbReference type="PANTHER" id="PTHR42944:SF1">
    <property type="entry name" value="ADENINE DNA GLYCOSYLASE"/>
    <property type="match status" value="1"/>
</dbReference>
<dbReference type="Gene3D" id="1.10.340.30">
    <property type="entry name" value="Hypothetical protein, domain 2"/>
    <property type="match status" value="1"/>
</dbReference>
<dbReference type="SUPFAM" id="SSF48150">
    <property type="entry name" value="DNA-glycosylase"/>
    <property type="match status" value="1"/>
</dbReference>
<proteinExistence type="inferred from homology"/>
<dbReference type="InterPro" id="IPR000150">
    <property type="entry name" value="Cof"/>
</dbReference>
<dbReference type="Pfam" id="PF00633">
    <property type="entry name" value="HHH"/>
    <property type="match status" value="1"/>
</dbReference>
<evidence type="ECO:0000313" key="16">
    <source>
        <dbReference type="Proteomes" id="UP001165065"/>
    </source>
</evidence>
<dbReference type="PANTHER" id="PTHR42944">
    <property type="entry name" value="ADENINE DNA GLYCOSYLASE"/>
    <property type="match status" value="1"/>
</dbReference>
<reference evidence="16" key="1">
    <citation type="journal article" date="2023" name="Commun. Biol.">
        <title>Genome analysis of Parmales, the sister group of diatoms, reveals the evolutionary specialization of diatoms from phago-mixotrophs to photoautotrophs.</title>
        <authorList>
            <person name="Ban H."/>
            <person name="Sato S."/>
            <person name="Yoshikawa S."/>
            <person name="Yamada K."/>
            <person name="Nakamura Y."/>
            <person name="Ichinomiya M."/>
            <person name="Sato N."/>
            <person name="Blanc-Mathieu R."/>
            <person name="Endo H."/>
            <person name="Kuwata A."/>
            <person name="Ogata H."/>
        </authorList>
    </citation>
    <scope>NUCLEOTIDE SEQUENCE [LARGE SCALE GENOMIC DNA]</scope>
</reference>
<evidence type="ECO:0000259" key="14">
    <source>
        <dbReference type="SMART" id="SM00478"/>
    </source>
</evidence>
<sequence length="886" mass="96505">MTSTTGLNPSPLLVKYLSHSQNFHVEVLHESGSEATKTLGDWFVTTRRKLPWRGDSMPLSGWDGSGTLDGKALAQPAKSAKKKNATPSISSFFKPAVKKNDMPVPSLQEKSDAVEVAPVIPVTPYSVWISETMLQQTRVSAVIPFYNKWMASFPTVAHVAEASEDKINAHWAGLGFYRRARYLHEGAKYAVEKFKNGEGEIVFPSSLEELQKVPGIGPYTAGAIASICFGVRTPAVDGNVLRVLSRLTGVATHVKGKYAGPFSQKLAEELYADGVCPADVPSGVMNQAIMELGATYCQTKGTGMDEKDPLRDHYLTTRLAGDIWDFVKDGGNPEELRKIAEKCTCEICGEVEGEGGTLGFLNGVIESINKGLPLETVKVNAHLSLPMDPPKKGKRDEIHNVLVLKRSSDGKFLMGRRPDKGLLAKQWEFPSVVSAVKTAKEGGGKDKTFTQSNYAEHELQEVLQNFVGGLLRGNVGELSLPKKITPDAGLVHVFSHIRHFMAVDFQTTNVSPGESDDIDAPPVVVGGEQKGKLELSSHTAYRWVSREEMGNVGVTSSITKVLKLLDTSEKRNNKKKNKKTEEGEKATKAAKKPKVEENKLLKMVALDMDGTLLNNDHVLSEASKAKLRELSDLGVKICLATGRSGPAVYEHINALQLKVDVPAVVYNGGMLLNFVAGEEASKALPSATFPVPVSTVDQVLQFAKREGLLVQYYTHDTITVDPRDETHRAFIERYAKLTGATHTIVEDEYAGVKEREGALKLLVMTDEPDSLKERLQKELPADTTLVRGSPPFFVEVLAPNVCKGGSLGKLCKKIGIDMEDTVAFGDGDNDIDMIRDVGYGIAMVNGRDVVKKVAKRVTEFTNDEDGVAKMLSILQEEGVFPGSNNS</sequence>
<dbReference type="GO" id="GO:0000701">
    <property type="term" value="F:purine-specific mismatch base pair DNA N-glycosylase activity"/>
    <property type="evidence" value="ECO:0007669"/>
    <property type="project" value="UniProtKB-EC"/>
</dbReference>
<dbReference type="Proteomes" id="UP001165065">
    <property type="component" value="Unassembled WGS sequence"/>
</dbReference>
<dbReference type="GO" id="GO:0005634">
    <property type="term" value="C:nucleus"/>
    <property type="evidence" value="ECO:0007669"/>
    <property type="project" value="TreeGrafter"/>
</dbReference>
<dbReference type="Pfam" id="PF00730">
    <property type="entry name" value="HhH-GPD"/>
    <property type="match status" value="1"/>
</dbReference>
<evidence type="ECO:0000256" key="11">
    <source>
        <dbReference type="ARBA" id="ARBA00023204"/>
    </source>
</evidence>
<name>A0A9W7FZE6_9STRA</name>
<comment type="similarity">
    <text evidence="3">Belongs to the Nth/MutY family.</text>
</comment>
<dbReference type="InterPro" id="IPR003265">
    <property type="entry name" value="HhH-GPD_domain"/>
</dbReference>
<keyword evidence="6" id="KW-0479">Metal-binding</keyword>
<dbReference type="CDD" id="cd07516">
    <property type="entry name" value="HAD_Pase"/>
    <property type="match status" value="1"/>
</dbReference>
<dbReference type="Gene3D" id="3.90.79.10">
    <property type="entry name" value="Nucleoside Triphosphate Pyrophosphohydrolase"/>
    <property type="match status" value="1"/>
</dbReference>
<accession>A0A9W7FZE6</accession>
<dbReference type="InterPro" id="IPR011257">
    <property type="entry name" value="DNA_glycosylase"/>
</dbReference>
<evidence type="ECO:0000256" key="7">
    <source>
        <dbReference type="ARBA" id="ARBA00022763"/>
    </source>
</evidence>
<dbReference type="InterPro" id="IPR015797">
    <property type="entry name" value="NUDIX_hydrolase-like_dom_sf"/>
</dbReference>
<dbReference type="InterPro" id="IPR023214">
    <property type="entry name" value="HAD_sf"/>
</dbReference>
<feature type="compositionally biased region" description="Basic and acidic residues" evidence="13">
    <location>
        <begin position="579"/>
        <end position="593"/>
    </location>
</feature>